<evidence type="ECO:0000256" key="1">
    <source>
        <dbReference type="SAM" id="MobiDB-lite"/>
    </source>
</evidence>
<dbReference type="EMBL" id="OZ034818">
    <property type="protein sequence ID" value="CAL1388614.1"/>
    <property type="molecule type" value="Genomic_DNA"/>
</dbReference>
<reference evidence="2 3" key="1">
    <citation type="submission" date="2024-04" db="EMBL/GenBank/DDBJ databases">
        <authorList>
            <person name="Fracassetti M."/>
        </authorList>
    </citation>
    <scope>NUCLEOTIDE SEQUENCE [LARGE SCALE GENOMIC DNA]</scope>
</reference>
<protein>
    <submittedName>
        <fullName evidence="2">Uncharacterized protein</fullName>
    </submittedName>
</protein>
<proteinExistence type="predicted"/>
<evidence type="ECO:0000313" key="2">
    <source>
        <dbReference type="EMBL" id="CAL1388614.1"/>
    </source>
</evidence>
<evidence type="ECO:0000313" key="3">
    <source>
        <dbReference type="Proteomes" id="UP001497516"/>
    </source>
</evidence>
<feature type="region of interest" description="Disordered" evidence="1">
    <location>
        <begin position="39"/>
        <end position="70"/>
    </location>
</feature>
<sequence length="111" mass="11699">MAGHKATAAVSLTIEAGVNALLGGQNALVLLSDGRQLVRNGHRGSRRPWSSEGARGGLGTTNSTAGNPAPPSCARLWLVAPFMFRCRRPRETRNPVQTLLSSKHVLMAEGG</sequence>
<accession>A0AAV2ES22</accession>
<gene>
    <name evidence="2" type="ORF">LTRI10_LOCUS29537</name>
</gene>
<dbReference type="AlphaFoldDB" id="A0AAV2ES22"/>
<keyword evidence="3" id="KW-1185">Reference proteome</keyword>
<name>A0AAV2ES22_9ROSI</name>
<dbReference type="Proteomes" id="UP001497516">
    <property type="component" value="Chromosome 5"/>
</dbReference>
<organism evidence="2 3">
    <name type="scientific">Linum trigynum</name>
    <dbReference type="NCBI Taxonomy" id="586398"/>
    <lineage>
        <taxon>Eukaryota</taxon>
        <taxon>Viridiplantae</taxon>
        <taxon>Streptophyta</taxon>
        <taxon>Embryophyta</taxon>
        <taxon>Tracheophyta</taxon>
        <taxon>Spermatophyta</taxon>
        <taxon>Magnoliopsida</taxon>
        <taxon>eudicotyledons</taxon>
        <taxon>Gunneridae</taxon>
        <taxon>Pentapetalae</taxon>
        <taxon>rosids</taxon>
        <taxon>fabids</taxon>
        <taxon>Malpighiales</taxon>
        <taxon>Linaceae</taxon>
        <taxon>Linum</taxon>
    </lineage>
</organism>